<reference evidence="2" key="1">
    <citation type="journal article" date="2018" name="Nat. Microbiol.">
        <title>Leveraging single-cell genomics to expand the fungal tree of life.</title>
        <authorList>
            <person name="Ahrendt S.R."/>
            <person name="Quandt C.A."/>
            <person name="Ciobanu D."/>
            <person name="Clum A."/>
            <person name="Salamov A."/>
            <person name="Andreopoulos B."/>
            <person name="Cheng J.F."/>
            <person name="Woyke T."/>
            <person name="Pelin A."/>
            <person name="Henrissat B."/>
            <person name="Reynolds N.K."/>
            <person name="Benny G.L."/>
            <person name="Smith M.E."/>
            <person name="James T.Y."/>
            <person name="Grigoriev I.V."/>
        </authorList>
    </citation>
    <scope>NUCLEOTIDE SEQUENCE [LARGE SCALE GENOMIC DNA]</scope>
</reference>
<feature type="non-terminal residue" evidence="1">
    <location>
        <position position="817"/>
    </location>
</feature>
<dbReference type="Proteomes" id="UP000269721">
    <property type="component" value="Unassembled WGS sequence"/>
</dbReference>
<name>A0A4V1IPT5_9FUNG</name>
<protein>
    <submittedName>
        <fullName evidence="1">Uncharacterized protein</fullName>
    </submittedName>
</protein>
<sequence length="817" mass="88741">MTPLINNAPTATFMISKSSNKGRPEVFNASSSPGIGSGEKLELLWNEDAMLMLRKTGIFYDGDYLVDLNLKNFSNAPEPVIPSDVATKAYVDDEINEKTNVRFGGKIVNLKETDFCAVETLKVGSYVITVSPNFDGGSTATFNISKSSVRMEGSIVRTGGSPAVTGEMLELKWPPNDKLYLRKTDVFNDGDYTVDFNLRNITTIPSPVQPTDVASKDYVDSEIQNIVKLKMSGTIVRLTSDEFISVFPLQTGSYLLSISALFDGGPTASFAISKSSLSIDGAIEKTISSAGVEGCSLDLRWPAKRKVILRKTNGFHDGDYLVNININNFTTVPEPVIPSDQASKDYVDTQIRNTMDIKFVRTSVRLIDDKYSDVIMLRSGSYSISVISNVPGGPTALFHVSKNALSAEPNIVRVTSSSSRPDDTFLELIWPPNKMIALRKTCFFYDGEYIVDYSTKNISTVSEIILPTDSASKEYVDETIKEKLDVHFGGTIVNLVDDQFLDVFPLEKGSYLVSISPLKDGNPTAIFSVAKNSLYSSADIVKISSQPGRIATNCTLDLRWDANKKLQLRKTGPSCDGDYLVATNLKNFTATSSPVMPSDVATRSYVDEEIDQKVSIQFSGIVVYLQNATPTSVTALQPGAYTINVTPLVPGGPAGSFAICKSSEYEDGKVVEIVASPGIISGEVLHISWPANSKIILVKNGANHDGDYLVDFNLKNFQVTPAPIIPSDSATKMYVDRAIAAAMDLRFGEVLVNLSGNTFVDVMEMRSGSYNVTVSAITEGGPVASFNLCKTSQNNFATIVILNQASQLGTDVESLEM</sequence>
<accession>A0A4V1IPT5</accession>
<dbReference type="EMBL" id="ML000401">
    <property type="protein sequence ID" value="RKO84177.1"/>
    <property type="molecule type" value="Genomic_DNA"/>
</dbReference>
<dbReference type="AlphaFoldDB" id="A0A4V1IPT5"/>
<keyword evidence="2" id="KW-1185">Reference proteome</keyword>
<dbReference type="OrthoDB" id="2183866at2759"/>
<organism evidence="1 2">
    <name type="scientific">Blyttiomyces helicus</name>
    <dbReference type="NCBI Taxonomy" id="388810"/>
    <lineage>
        <taxon>Eukaryota</taxon>
        <taxon>Fungi</taxon>
        <taxon>Fungi incertae sedis</taxon>
        <taxon>Chytridiomycota</taxon>
        <taxon>Chytridiomycota incertae sedis</taxon>
        <taxon>Chytridiomycetes</taxon>
        <taxon>Chytridiomycetes incertae sedis</taxon>
        <taxon>Blyttiomyces</taxon>
    </lineage>
</organism>
<evidence type="ECO:0000313" key="2">
    <source>
        <dbReference type="Proteomes" id="UP000269721"/>
    </source>
</evidence>
<evidence type="ECO:0000313" key="1">
    <source>
        <dbReference type="EMBL" id="RKO84177.1"/>
    </source>
</evidence>
<proteinExistence type="predicted"/>
<gene>
    <name evidence="1" type="ORF">BDK51DRAFT_40338</name>
</gene>